<evidence type="ECO:0000256" key="2">
    <source>
        <dbReference type="SAM" id="Phobius"/>
    </source>
</evidence>
<organism evidence="3 4">
    <name type="scientific">Chlorella ohadii</name>
    <dbReference type="NCBI Taxonomy" id="2649997"/>
    <lineage>
        <taxon>Eukaryota</taxon>
        <taxon>Viridiplantae</taxon>
        <taxon>Chlorophyta</taxon>
        <taxon>core chlorophytes</taxon>
        <taxon>Trebouxiophyceae</taxon>
        <taxon>Chlorellales</taxon>
        <taxon>Chlorellaceae</taxon>
        <taxon>Chlorella clade</taxon>
        <taxon>Chlorella</taxon>
    </lineage>
</organism>
<feature type="compositionally biased region" description="Basic residues" evidence="1">
    <location>
        <begin position="12"/>
        <end position="24"/>
    </location>
</feature>
<reference evidence="3" key="1">
    <citation type="submission" date="2020-11" db="EMBL/GenBank/DDBJ databases">
        <title>Chlorella ohadii genome sequencing and assembly.</title>
        <authorList>
            <person name="Murik O."/>
            <person name="Treves H."/>
            <person name="Kedem I."/>
            <person name="Shotland Y."/>
            <person name="Kaplan A."/>
        </authorList>
    </citation>
    <scope>NUCLEOTIDE SEQUENCE</scope>
    <source>
        <strain evidence="3">1</strain>
    </source>
</reference>
<feature type="compositionally biased region" description="Low complexity" evidence="1">
    <location>
        <begin position="637"/>
        <end position="660"/>
    </location>
</feature>
<feature type="region of interest" description="Disordered" evidence="1">
    <location>
        <begin position="611"/>
        <end position="671"/>
    </location>
</feature>
<proteinExistence type="predicted"/>
<sequence length="694" mass="75378">MTEAGGVPRPGGSKHRGGGGKRGARRLAVGAPLAAAALFLLLLLFSVYSFSSLSSGGGSIEDGSVQPSGGSRTAAERAAHDPSPLRSGSSGGGGHHSSWLSAAALWAQENQEQRARSRQDRYRRDPSGCGLLPCTGQRLRRPPTLIIYAYSATDAEEQRNFEHFLKHGVEEQAGLTYRFLIASGEGILPPLAMPRLPPNAEYLEAPACAGSAWGMLAAAQQQLAHDLAAAERIVVVTSAVRGPYMPPYTHEFMHWTDALTSKLGPRTKMVGSALTCEGAPKGGDAAAEWRQNPYLLPHAWAIDKASREGWQLVVRAEEVLQCYSSSWDARYHSDAGAALALLSAGYNIDTLLTKYQGMDWWIQRNWGCNARMRPDAEWTYDGVSITPYETVFVPVNLGMLQSEWSFVRQAAKYTDWAESQALGSSQGNSNEFVSKQWALRAQRMVYANSRGPGCFDFEYYVQQNADLAGQAGQHQQLWEHFVLLGQFQGRRHRFSCPLQIGNSYRLGYVRARGQRCFDHAYYATNSPDLEEAGLSKGAQLFHHYTEHGQFEQRGVRYACSDLLVGLPAGFDGQKAAGLPTDYYELANEVRWKQLVKDAGAQAEAGLARLKARQQGGGGGGEHARAAAAGQAGGGGQQQQQQQQHNAAGEQQQAAGQQAAGVGRRLEESADRLGREAALNAALLAEEASIERRQQ</sequence>
<evidence type="ECO:0000256" key="1">
    <source>
        <dbReference type="SAM" id="MobiDB-lite"/>
    </source>
</evidence>
<feature type="region of interest" description="Disordered" evidence="1">
    <location>
        <begin position="57"/>
        <end position="96"/>
    </location>
</feature>
<accession>A0AAD5DL67</accession>
<gene>
    <name evidence="3" type="ORF">COHA_007795</name>
</gene>
<name>A0AAD5DL67_9CHLO</name>
<evidence type="ECO:0000313" key="3">
    <source>
        <dbReference type="EMBL" id="KAI7838423.1"/>
    </source>
</evidence>
<protein>
    <submittedName>
        <fullName evidence="3">Uncharacterized protein</fullName>
    </submittedName>
</protein>
<comment type="caution">
    <text evidence="3">The sequence shown here is derived from an EMBL/GenBank/DDBJ whole genome shotgun (WGS) entry which is preliminary data.</text>
</comment>
<keyword evidence="4" id="KW-1185">Reference proteome</keyword>
<dbReference type="EMBL" id="JADXDR010000126">
    <property type="protein sequence ID" value="KAI7838423.1"/>
    <property type="molecule type" value="Genomic_DNA"/>
</dbReference>
<keyword evidence="2" id="KW-0472">Membrane</keyword>
<keyword evidence="2" id="KW-0812">Transmembrane</keyword>
<dbReference type="Proteomes" id="UP001205105">
    <property type="component" value="Unassembled WGS sequence"/>
</dbReference>
<feature type="transmembrane region" description="Helical" evidence="2">
    <location>
        <begin position="27"/>
        <end position="50"/>
    </location>
</feature>
<keyword evidence="2" id="KW-1133">Transmembrane helix</keyword>
<evidence type="ECO:0000313" key="4">
    <source>
        <dbReference type="Proteomes" id="UP001205105"/>
    </source>
</evidence>
<dbReference type="AlphaFoldDB" id="A0AAD5DL67"/>
<feature type="region of interest" description="Disordered" evidence="1">
    <location>
        <begin position="1"/>
        <end position="24"/>
    </location>
</feature>